<dbReference type="Pfam" id="PF13959">
    <property type="entry name" value="CTE_SPB4"/>
    <property type="match status" value="1"/>
</dbReference>
<evidence type="ECO:0000256" key="5">
    <source>
        <dbReference type="ARBA" id="ARBA00022884"/>
    </source>
</evidence>
<dbReference type="PROSITE" id="PS51194">
    <property type="entry name" value="HELICASE_CTER"/>
    <property type="match status" value="1"/>
</dbReference>
<dbReference type="CDD" id="cd18787">
    <property type="entry name" value="SF2_C_DEAD"/>
    <property type="match status" value="1"/>
</dbReference>
<feature type="region of interest" description="Disordered" evidence="8">
    <location>
        <begin position="1"/>
        <end position="43"/>
    </location>
</feature>
<comment type="similarity">
    <text evidence="7">Belongs to the DEAD box helicase family.</text>
</comment>
<comment type="function">
    <text evidence="7">RNA helicase.</text>
</comment>
<feature type="short sequence motif" description="Q motif" evidence="6">
    <location>
        <begin position="51"/>
        <end position="79"/>
    </location>
</feature>
<dbReference type="SMART" id="SM00487">
    <property type="entry name" value="DEXDc"/>
    <property type="match status" value="1"/>
</dbReference>
<organism evidence="12 13">
    <name type="scientific">Coccomyxa viridis</name>
    <dbReference type="NCBI Taxonomy" id="1274662"/>
    <lineage>
        <taxon>Eukaryota</taxon>
        <taxon>Viridiplantae</taxon>
        <taxon>Chlorophyta</taxon>
        <taxon>core chlorophytes</taxon>
        <taxon>Trebouxiophyceae</taxon>
        <taxon>Trebouxiophyceae incertae sedis</taxon>
        <taxon>Coccomyxaceae</taxon>
        <taxon>Coccomyxa</taxon>
    </lineage>
</organism>
<evidence type="ECO:0000313" key="13">
    <source>
        <dbReference type="Proteomes" id="UP001497392"/>
    </source>
</evidence>
<dbReference type="InterPro" id="IPR025313">
    <property type="entry name" value="SPB4-like_CTE"/>
</dbReference>
<dbReference type="Pfam" id="PF00270">
    <property type="entry name" value="DEAD"/>
    <property type="match status" value="1"/>
</dbReference>
<keyword evidence="1 7" id="KW-0547">Nucleotide-binding</keyword>
<feature type="region of interest" description="Disordered" evidence="8">
    <location>
        <begin position="643"/>
        <end position="856"/>
    </location>
</feature>
<keyword evidence="4 7" id="KW-0067">ATP-binding</keyword>
<dbReference type="Pfam" id="PF00271">
    <property type="entry name" value="Helicase_C"/>
    <property type="match status" value="1"/>
</dbReference>
<gene>
    <name evidence="12" type="primary">g8996</name>
    <name evidence="12" type="ORF">VP750_LOCUS8075</name>
</gene>
<keyword evidence="5 7" id="KW-0694">RNA-binding</keyword>
<dbReference type="SUPFAM" id="SSF52540">
    <property type="entry name" value="P-loop containing nucleoside triphosphate hydrolases"/>
    <property type="match status" value="2"/>
</dbReference>
<evidence type="ECO:0000259" key="11">
    <source>
        <dbReference type="PROSITE" id="PS51195"/>
    </source>
</evidence>
<feature type="domain" description="DEAD-box RNA helicase Q" evidence="11">
    <location>
        <begin position="51"/>
        <end position="79"/>
    </location>
</feature>
<dbReference type="EMBL" id="CAXHTA020000016">
    <property type="protein sequence ID" value="CAL5226169.1"/>
    <property type="molecule type" value="Genomic_DNA"/>
</dbReference>
<comment type="caution">
    <text evidence="12">The sequence shown here is derived from an EMBL/GenBank/DDBJ whole genome shotgun (WGS) entry which is preliminary data.</text>
</comment>
<dbReference type="InterPro" id="IPR014001">
    <property type="entry name" value="Helicase_ATP-bd"/>
</dbReference>
<reference evidence="12 13" key="1">
    <citation type="submission" date="2024-06" db="EMBL/GenBank/DDBJ databases">
        <authorList>
            <person name="Kraege A."/>
            <person name="Thomma B."/>
        </authorList>
    </citation>
    <scope>NUCLEOTIDE SEQUENCE [LARGE SCALE GENOMIC DNA]</scope>
</reference>
<evidence type="ECO:0000256" key="3">
    <source>
        <dbReference type="ARBA" id="ARBA00022806"/>
    </source>
</evidence>
<dbReference type="EC" id="3.6.4.13" evidence="7"/>
<evidence type="ECO:0000256" key="7">
    <source>
        <dbReference type="RuleBase" id="RU365068"/>
    </source>
</evidence>
<feature type="domain" description="Helicase ATP-binding" evidence="9">
    <location>
        <begin position="82"/>
        <end position="256"/>
    </location>
</feature>
<evidence type="ECO:0000259" key="10">
    <source>
        <dbReference type="PROSITE" id="PS51194"/>
    </source>
</evidence>
<protein>
    <recommendedName>
        <fullName evidence="7">ATP-dependent RNA helicase</fullName>
        <ecNumber evidence="7">3.6.4.13</ecNumber>
    </recommendedName>
</protein>
<dbReference type="InterPro" id="IPR000629">
    <property type="entry name" value="RNA-helicase_DEAD-box_CS"/>
</dbReference>
<keyword evidence="2 7" id="KW-0378">Hydrolase</keyword>
<evidence type="ECO:0000256" key="4">
    <source>
        <dbReference type="ARBA" id="ARBA00022840"/>
    </source>
</evidence>
<evidence type="ECO:0000259" key="9">
    <source>
        <dbReference type="PROSITE" id="PS51192"/>
    </source>
</evidence>
<comment type="catalytic activity">
    <reaction evidence="7">
        <text>ATP + H2O = ADP + phosphate + H(+)</text>
        <dbReference type="Rhea" id="RHEA:13065"/>
        <dbReference type="ChEBI" id="CHEBI:15377"/>
        <dbReference type="ChEBI" id="CHEBI:15378"/>
        <dbReference type="ChEBI" id="CHEBI:30616"/>
        <dbReference type="ChEBI" id="CHEBI:43474"/>
        <dbReference type="ChEBI" id="CHEBI:456216"/>
        <dbReference type="EC" id="3.6.4.13"/>
    </reaction>
</comment>
<keyword evidence="13" id="KW-1185">Reference proteome</keyword>
<dbReference type="InterPro" id="IPR014014">
    <property type="entry name" value="RNA_helicase_DEAD_Q_motif"/>
</dbReference>
<evidence type="ECO:0000256" key="6">
    <source>
        <dbReference type="PROSITE-ProRule" id="PRU00552"/>
    </source>
</evidence>
<dbReference type="PROSITE" id="PS51192">
    <property type="entry name" value="HELICASE_ATP_BIND_1"/>
    <property type="match status" value="1"/>
</dbReference>
<feature type="region of interest" description="Disordered" evidence="8">
    <location>
        <begin position="500"/>
        <end position="521"/>
    </location>
</feature>
<accession>A0ABP1G1V8</accession>
<feature type="compositionally biased region" description="Basic and acidic residues" evidence="8">
    <location>
        <begin position="572"/>
        <end position="588"/>
    </location>
</feature>
<dbReference type="InterPro" id="IPR011545">
    <property type="entry name" value="DEAD/DEAH_box_helicase_dom"/>
</dbReference>
<feature type="region of interest" description="Disordered" evidence="8">
    <location>
        <begin position="537"/>
        <end position="630"/>
    </location>
</feature>
<dbReference type="SMART" id="SM00490">
    <property type="entry name" value="HELICc"/>
    <property type="match status" value="1"/>
</dbReference>
<feature type="compositionally biased region" description="Acidic residues" evidence="8">
    <location>
        <begin position="545"/>
        <end position="564"/>
    </location>
</feature>
<feature type="compositionally biased region" description="Basic residues" evidence="8">
    <location>
        <begin position="732"/>
        <end position="744"/>
    </location>
</feature>
<dbReference type="InterPro" id="IPR027417">
    <property type="entry name" value="P-loop_NTPase"/>
</dbReference>
<dbReference type="PANTHER" id="PTHR24031">
    <property type="entry name" value="RNA HELICASE"/>
    <property type="match status" value="1"/>
</dbReference>
<feature type="compositionally biased region" description="Basic and acidic residues" evidence="8">
    <location>
        <begin position="791"/>
        <end position="808"/>
    </location>
</feature>
<sequence length="856" mass="92710">MVKKRKVFQGGNKRSQAEADEVDDLESRIQELQDAAEDNKGSGPTGTGIIWNFDNLPISRYTLEGLRAAKYTRLTAIQRAALPSTLAGHDVLGAAKTGSGKTLAFLVPAVEKLYRLKWGKLDGLGALIISPTRELAMQIFDELRKVGAKHDLSAGLLIGGKNVKEEQGRINAMNILVCTPGRLLQHMDETPGFDASALQLLVLDEADRILDMGFSASVNAIIENLPRQRQTMLFSATQTKSVKDLARLSLKDPTYISVHAEAIAPTPVKLQQAYVVCELQDKLNVLWAFIKAHLKAKILVFLTTGKQVKFALEAFRRLRPGVVLRALHGKMKQMKRMAVFYDFSEAKTGTVLFATDIAARGLDFPTVDWVLQVDCPEDVASYIHRVGRTARYVSGGKSLLMLLPSEKEAMLKQLEGAKVPLKPLKINPNKTQPVSPALQALLSKNNDLKELAQRALVAYVRSIFLQPNKAVFDASALPAADFALSMGLTSVPKLRFLKRHSPKKALKGPGSSPGDEDKLRPEERLLPGHHAESLSAAQLAAGESASDEGSSEPELGSSDEEDEHPDSAADLDTERLLRRGTKRSREEAAEGAVPESLAGHDRDAAGASKSLGPGDLHGSSEGEGAAEEDGFLVVKRRDIFDAAPALSAPAATETGEQKKQKRKKLKISKASASGSRMVFDEDGQAQDPLAQLSLPGDSRDEENEALTAEERFRQAREAMRARDAADRAAQKAARREKKLARKERLRAGAAAEAGDDAGVQLRVTGSSGDEDMQEDHNSGQESSGSEADQVGTDRVKLEPARPKAKPEVAHLGMQPRKAMGSKTGAGRSETEFNIGHESLSIAEQESLALEMLSRSK</sequence>
<comment type="domain">
    <text evidence="7">The Q motif is unique to and characteristic of the DEAD box family of RNA helicases and controls ATP binding and hydrolysis.</text>
</comment>
<proteinExistence type="inferred from homology"/>
<keyword evidence="3 7" id="KW-0347">Helicase</keyword>
<dbReference type="SMART" id="SM01178">
    <property type="entry name" value="DUF4217"/>
    <property type="match status" value="1"/>
</dbReference>
<evidence type="ECO:0000313" key="12">
    <source>
        <dbReference type="EMBL" id="CAL5226169.1"/>
    </source>
</evidence>
<name>A0ABP1G1V8_9CHLO</name>
<dbReference type="InterPro" id="IPR001650">
    <property type="entry name" value="Helicase_C-like"/>
</dbReference>
<evidence type="ECO:0000256" key="8">
    <source>
        <dbReference type="SAM" id="MobiDB-lite"/>
    </source>
</evidence>
<evidence type="ECO:0000256" key="2">
    <source>
        <dbReference type="ARBA" id="ARBA00022801"/>
    </source>
</evidence>
<evidence type="ECO:0000256" key="1">
    <source>
        <dbReference type="ARBA" id="ARBA00022741"/>
    </source>
</evidence>
<dbReference type="PROSITE" id="PS00039">
    <property type="entry name" value="DEAD_ATP_HELICASE"/>
    <property type="match status" value="1"/>
</dbReference>
<dbReference type="CDD" id="cd17941">
    <property type="entry name" value="DEADc_DDX10"/>
    <property type="match status" value="1"/>
</dbReference>
<dbReference type="Gene3D" id="3.40.50.300">
    <property type="entry name" value="P-loop containing nucleotide triphosphate hydrolases"/>
    <property type="match status" value="2"/>
</dbReference>
<dbReference type="PROSITE" id="PS51195">
    <property type="entry name" value="Q_MOTIF"/>
    <property type="match status" value="1"/>
</dbReference>
<dbReference type="Proteomes" id="UP001497392">
    <property type="component" value="Unassembled WGS sequence"/>
</dbReference>
<feature type="domain" description="Helicase C-terminal" evidence="10">
    <location>
        <begin position="269"/>
        <end position="442"/>
    </location>
</feature>
<feature type="compositionally biased region" description="Basic and acidic residues" evidence="8">
    <location>
        <begin position="708"/>
        <end position="729"/>
    </location>
</feature>